<dbReference type="AlphaFoldDB" id="A0A7J8USM4"/>
<evidence type="ECO:0000313" key="1">
    <source>
        <dbReference type="EMBL" id="MBA0653380.1"/>
    </source>
</evidence>
<gene>
    <name evidence="1" type="ORF">Goklo_020564</name>
</gene>
<proteinExistence type="predicted"/>
<protein>
    <submittedName>
        <fullName evidence="1">Uncharacterized protein</fullName>
    </submittedName>
</protein>
<name>A0A7J8USM4_9ROSI</name>
<comment type="caution">
    <text evidence="1">The sequence shown here is derived from an EMBL/GenBank/DDBJ whole genome shotgun (WGS) entry which is preliminary data.</text>
</comment>
<evidence type="ECO:0000313" key="2">
    <source>
        <dbReference type="Proteomes" id="UP000593573"/>
    </source>
</evidence>
<keyword evidence="2" id="KW-1185">Reference proteome</keyword>
<dbReference type="Proteomes" id="UP000593573">
    <property type="component" value="Unassembled WGS sequence"/>
</dbReference>
<accession>A0A7J8USM4</accession>
<organism evidence="1 2">
    <name type="scientific">Gossypium klotzschianum</name>
    <dbReference type="NCBI Taxonomy" id="34286"/>
    <lineage>
        <taxon>Eukaryota</taxon>
        <taxon>Viridiplantae</taxon>
        <taxon>Streptophyta</taxon>
        <taxon>Embryophyta</taxon>
        <taxon>Tracheophyta</taxon>
        <taxon>Spermatophyta</taxon>
        <taxon>Magnoliopsida</taxon>
        <taxon>eudicotyledons</taxon>
        <taxon>Gunneridae</taxon>
        <taxon>Pentapetalae</taxon>
        <taxon>rosids</taxon>
        <taxon>malvids</taxon>
        <taxon>Malvales</taxon>
        <taxon>Malvaceae</taxon>
        <taxon>Malvoideae</taxon>
        <taxon>Gossypium</taxon>
    </lineage>
</organism>
<reference evidence="1 2" key="1">
    <citation type="journal article" date="2019" name="Genome Biol. Evol.">
        <title>Insights into the evolution of the New World diploid cottons (Gossypium, subgenus Houzingenia) based on genome sequencing.</title>
        <authorList>
            <person name="Grover C.E."/>
            <person name="Arick M.A. 2nd"/>
            <person name="Thrash A."/>
            <person name="Conover J.L."/>
            <person name="Sanders W.S."/>
            <person name="Peterson D.G."/>
            <person name="Frelichowski J.E."/>
            <person name="Scheffler J.A."/>
            <person name="Scheffler B.E."/>
            <person name="Wendel J.F."/>
        </authorList>
    </citation>
    <scope>NUCLEOTIDE SEQUENCE [LARGE SCALE GENOMIC DNA]</scope>
    <source>
        <strain evidence="1">57</strain>
        <tissue evidence="1">Leaf</tissue>
    </source>
</reference>
<dbReference type="EMBL" id="JABFAB010000007">
    <property type="protein sequence ID" value="MBA0653380.1"/>
    <property type="molecule type" value="Genomic_DNA"/>
</dbReference>
<dbReference type="OrthoDB" id="956065at2759"/>
<sequence length="46" mass="5051">MEGNSLTVIKKLISPTPDKSILSSIVRDIKAKLGIFARVTFCFVGR</sequence>